<reference evidence="3" key="1">
    <citation type="journal article" date="2020" name="bioRxiv">
        <title>Comparative genomics of Chlamydomonas.</title>
        <authorList>
            <person name="Craig R.J."/>
            <person name="Hasan A.R."/>
            <person name="Ness R.W."/>
            <person name="Keightley P.D."/>
        </authorList>
    </citation>
    <scope>NUCLEOTIDE SEQUENCE</scope>
    <source>
        <strain evidence="3">CCAP 11/70</strain>
    </source>
</reference>
<dbReference type="Proteomes" id="UP000612055">
    <property type="component" value="Unassembled WGS sequence"/>
</dbReference>
<dbReference type="AlphaFoldDB" id="A0A835XXJ5"/>
<evidence type="ECO:0000256" key="1">
    <source>
        <dbReference type="ARBA" id="ARBA00022679"/>
    </source>
</evidence>
<evidence type="ECO:0008006" key="5">
    <source>
        <dbReference type="Google" id="ProtNLM"/>
    </source>
</evidence>
<accession>A0A835XXJ5</accession>
<dbReference type="Gene3D" id="3.40.50.300">
    <property type="entry name" value="P-loop containing nucleotide triphosphate hydrolases"/>
    <property type="match status" value="1"/>
</dbReference>
<evidence type="ECO:0000313" key="4">
    <source>
        <dbReference type="Proteomes" id="UP000612055"/>
    </source>
</evidence>
<name>A0A835XXJ5_9CHLO</name>
<comment type="caution">
    <text evidence="3">The sequence shown here is derived from an EMBL/GenBank/DDBJ whole genome shotgun (WGS) entry which is preliminary data.</text>
</comment>
<dbReference type="InterPro" id="IPR027417">
    <property type="entry name" value="P-loop_NTPase"/>
</dbReference>
<dbReference type="PANTHER" id="PTHR10605">
    <property type="entry name" value="HEPARAN SULFATE SULFOTRANSFERASE"/>
    <property type="match status" value="1"/>
</dbReference>
<dbReference type="SUPFAM" id="SSF52540">
    <property type="entry name" value="P-loop containing nucleoside triphosphate hydrolases"/>
    <property type="match status" value="1"/>
</dbReference>
<proteinExistence type="predicted"/>
<dbReference type="GO" id="GO:0008146">
    <property type="term" value="F:sulfotransferase activity"/>
    <property type="evidence" value="ECO:0007669"/>
    <property type="project" value="InterPro"/>
</dbReference>
<dbReference type="PANTHER" id="PTHR10605:SF56">
    <property type="entry name" value="BIFUNCTIONAL HEPARAN SULFATE N-DEACETYLASE_N-SULFOTRANSFERASE"/>
    <property type="match status" value="1"/>
</dbReference>
<sequence length="233" mass="26162">MLRDPVFRAHSRFVEQVQFGTLNATLPTQPRGYAALANTTSFVQYVDWVLTHMEACLQRAQLKPPALARHLTMQCYLWDHVIGYSVYDIFLLNYLEHFPDKQVLVVYMEDLAAEPLRILEQVEAHIGVPHHQYNTTELAAAFNARGSYGWGRGSMLSDRKGSIEPSGVDQNATAVLEAVERLRRFFAPSVQRLFALADEGRITRAPQAWRARYGSAAFSKDAPPATPQNASAV</sequence>
<evidence type="ECO:0000256" key="2">
    <source>
        <dbReference type="PIRSR" id="PIRSR637359-2"/>
    </source>
</evidence>
<organism evidence="3 4">
    <name type="scientific">Edaphochlamys debaryana</name>
    <dbReference type="NCBI Taxonomy" id="47281"/>
    <lineage>
        <taxon>Eukaryota</taxon>
        <taxon>Viridiplantae</taxon>
        <taxon>Chlorophyta</taxon>
        <taxon>core chlorophytes</taxon>
        <taxon>Chlorophyceae</taxon>
        <taxon>CS clade</taxon>
        <taxon>Chlamydomonadales</taxon>
        <taxon>Chlamydomonadales incertae sedis</taxon>
        <taxon>Edaphochlamys</taxon>
    </lineage>
</organism>
<keyword evidence="1" id="KW-0808">Transferase</keyword>
<evidence type="ECO:0000313" key="3">
    <source>
        <dbReference type="EMBL" id="KAG2491715.1"/>
    </source>
</evidence>
<gene>
    <name evidence="3" type="ORF">HYH03_009878</name>
</gene>
<dbReference type="EMBL" id="JAEHOE010000050">
    <property type="protein sequence ID" value="KAG2491715.1"/>
    <property type="molecule type" value="Genomic_DNA"/>
</dbReference>
<protein>
    <recommendedName>
        <fullName evidence="5">Sulfotransferase</fullName>
    </recommendedName>
</protein>
<keyword evidence="4" id="KW-1185">Reference proteome</keyword>
<dbReference type="InterPro" id="IPR037359">
    <property type="entry name" value="NST/OST"/>
</dbReference>
<dbReference type="OrthoDB" id="524083at2759"/>
<feature type="binding site" evidence="2">
    <location>
        <position position="148"/>
    </location>
    <ligand>
        <name>3'-phosphoadenylyl sulfate</name>
        <dbReference type="ChEBI" id="CHEBI:58339"/>
    </ligand>
</feature>